<proteinExistence type="inferred from homology"/>
<evidence type="ECO:0000256" key="5">
    <source>
        <dbReference type="ARBA" id="ARBA00022692"/>
    </source>
</evidence>
<evidence type="ECO:0000256" key="2">
    <source>
        <dbReference type="ARBA" id="ARBA00009624"/>
    </source>
</evidence>
<name>A0A0D6R9J7_ARACU</name>
<keyword evidence="8" id="KW-0472">Membrane</keyword>
<evidence type="ECO:0000256" key="3">
    <source>
        <dbReference type="ARBA" id="ARBA00022448"/>
    </source>
</evidence>
<dbReference type="InterPro" id="IPR001925">
    <property type="entry name" value="Porin_Euk"/>
</dbReference>
<reference evidence="9" key="1">
    <citation type="submission" date="2015-03" db="EMBL/GenBank/DDBJ databases">
        <title>A transcriptome of Araucaria cunninghamii, an australian fine timber species.</title>
        <authorList>
            <person name="Jing Yi C.J.Y."/>
            <person name="Yin San L.Y.S."/>
            <person name="Abdul Karim S.S."/>
            <person name="Wan Azmi N.N."/>
            <person name="Hercus R.R."/>
            <person name="Croft L.L."/>
        </authorList>
    </citation>
    <scope>NUCLEOTIDE SEQUENCE</scope>
    <source>
        <strain evidence="9">MI0301</strain>
        <tissue evidence="9">Leaf</tissue>
    </source>
</reference>
<dbReference type="InterPro" id="IPR027246">
    <property type="entry name" value="Porin_Euk/Tom40"/>
</dbReference>
<evidence type="ECO:0000256" key="8">
    <source>
        <dbReference type="ARBA" id="ARBA00023136"/>
    </source>
</evidence>
<dbReference type="PANTHER" id="PTHR11743:SF23">
    <property type="entry name" value="MITOCHONDRIAL OUTER MEMBRANE PROTEIN PORIN 5-RELATED"/>
    <property type="match status" value="1"/>
</dbReference>
<evidence type="ECO:0008006" key="10">
    <source>
        <dbReference type="Google" id="ProtNLM"/>
    </source>
</evidence>
<dbReference type="GO" id="GO:0005741">
    <property type="term" value="C:mitochondrial outer membrane"/>
    <property type="evidence" value="ECO:0007669"/>
    <property type="project" value="InterPro"/>
</dbReference>
<keyword evidence="7" id="KW-0626">Porin</keyword>
<accession>A0A0D6R9J7</accession>
<evidence type="ECO:0000256" key="4">
    <source>
        <dbReference type="ARBA" id="ARBA00022452"/>
    </source>
</evidence>
<dbReference type="InterPro" id="IPR023614">
    <property type="entry name" value="Porin_dom_sf"/>
</dbReference>
<comment type="subcellular location">
    <subcellularLocation>
        <location evidence="1">Membrane</location>
    </subcellularLocation>
</comment>
<dbReference type="EMBL" id="GCKF01021807">
    <property type="protein sequence ID" value="JAG98600.1"/>
    <property type="molecule type" value="Transcribed_RNA"/>
</dbReference>
<dbReference type="GO" id="GO:0015288">
    <property type="term" value="F:porin activity"/>
    <property type="evidence" value="ECO:0007669"/>
    <property type="project" value="UniProtKB-KW"/>
</dbReference>
<keyword evidence="3" id="KW-0813">Transport</keyword>
<dbReference type="GO" id="GO:0008308">
    <property type="term" value="F:voltage-gated monoatomic anion channel activity"/>
    <property type="evidence" value="ECO:0007669"/>
    <property type="project" value="InterPro"/>
</dbReference>
<dbReference type="AlphaFoldDB" id="A0A0D6R9J7"/>
<evidence type="ECO:0000256" key="1">
    <source>
        <dbReference type="ARBA" id="ARBA00004370"/>
    </source>
</evidence>
<dbReference type="Gene3D" id="2.40.160.10">
    <property type="entry name" value="Porin"/>
    <property type="match status" value="1"/>
</dbReference>
<evidence type="ECO:0000256" key="7">
    <source>
        <dbReference type="ARBA" id="ARBA00023114"/>
    </source>
</evidence>
<dbReference type="Pfam" id="PF01459">
    <property type="entry name" value="Porin_3"/>
    <property type="match status" value="1"/>
</dbReference>
<keyword evidence="6" id="KW-0406">Ion transport</keyword>
<dbReference type="PROSITE" id="PS00558">
    <property type="entry name" value="EUKARYOTIC_PORIN"/>
    <property type="match status" value="1"/>
</dbReference>
<sequence>MGKGPGMFSDIGKKARDLLTKDYTYDQKFTVSTYSEDGLGFTSTGVNKGGLFIGDINTQYKYQNSTFDVKVDTNSNISTTITIDEVIPHAKTVLSFKFPDEKSGKLDVQYLHEHAGFRSSFGLNTKPVIDFSGAVGSEVFTVGGEVGYDTTSGLFTKYNAGIGITKPEFSAAIILTDKGDTLKASYVHAVNPLAKTHVAAEISRRFSANQNTFTVGSSYALDPLTTMKTRLNNHGKLGALLQHEWKPKSLVTLSGEFDTKALDKSPKIGVALALKP</sequence>
<comment type="similarity">
    <text evidence="2">Belongs to the eukaryotic mitochondrial porin (TC 1.B.8.1) family.</text>
</comment>
<dbReference type="PANTHER" id="PTHR11743">
    <property type="entry name" value="VOLTAGE-DEPENDENT ANION-SELECTIVE CHANNEL"/>
    <property type="match status" value="1"/>
</dbReference>
<organism evidence="9">
    <name type="scientific">Araucaria cunninghamii</name>
    <name type="common">Hoop pine</name>
    <name type="synonym">Moreton Bay pine</name>
    <dbReference type="NCBI Taxonomy" id="56994"/>
    <lineage>
        <taxon>Eukaryota</taxon>
        <taxon>Viridiplantae</taxon>
        <taxon>Streptophyta</taxon>
        <taxon>Embryophyta</taxon>
        <taxon>Tracheophyta</taxon>
        <taxon>Spermatophyta</taxon>
        <taxon>Pinopsida</taxon>
        <taxon>Pinidae</taxon>
        <taxon>Conifers II</taxon>
        <taxon>Araucariales</taxon>
        <taxon>Araucariaceae</taxon>
        <taxon>Araucaria</taxon>
    </lineage>
</organism>
<dbReference type="GO" id="GO:0046930">
    <property type="term" value="C:pore complex"/>
    <property type="evidence" value="ECO:0007669"/>
    <property type="project" value="UniProtKB-KW"/>
</dbReference>
<keyword evidence="4" id="KW-1134">Transmembrane beta strand</keyword>
<dbReference type="FunFam" id="2.40.160.10:FF:000003">
    <property type="entry name" value="Outer mitochondrial membrane protein porin"/>
    <property type="match status" value="1"/>
</dbReference>
<keyword evidence="5" id="KW-0812">Transmembrane</keyword>
<evidence type="ECO:0000256" key="6">
    <source>
        <dbReference type="ARBA" id="ARBA00023065"/>
    </source>
</evidence>
<dbReference type="CDD" id="cd07306">
    <property type="entry name" value="Porin3_VDAC"/>
    <property type="match status" value="1"/>
</dbReference>
<evidence type="ECO:0000313" key="9">
    <source>
        <dbReference type="EMBL" id="JAG98600.1"/>
    </source>
</evidence>
<protein>
    <recommendedName>
        <fullName evidence="10">Porin domain-containing protein</fullName>
    </recommendedName>
</protein>